<evidence type="ECO:0000259" key="1">
    <source>
        <dbReference type="Pfam" id="PF09894"/>
    </source>
</evidence>
<dbReference type="RefSeq" id="WP_116591264.1">
    <property type="nucleotide sequence ID" value="NZ_MZGS01000014.1"/>
</dbReference>
<sequence length="306" mass="34593">MSLIIAYVGKKGCVMASDKRKIGYFGDKENLKKLEDELYSGKITADEDFLKRAKELGISIKITDDASKLKIIGNTIRGEVSTKGTFETRRRRIYGTTSGYQIIELLGSDTQSRKAGKNGVIIFGNDYAKRMAETFIKREWKSSQSLRYIGEIFQGIIEDVASKTPTVGKNVDVMIQHPEFNEREAQKHLDITIDHDIKVLTKFRQELTEQIVQQQIEIDMVNKIMNEGTVGKVVNIDDNMLFVQLDKKVQAVDENWKQLAGPGQNVLMFTESDNVKIGDKVVIENEDLCLKKDKSSLKCDVILCSL</sequence>
<feature type="domain" description="Connectase MJ0548-like N-terminal" evidence="1">
    <location>
        <begin position="1"/>
        <end position="198"/>
    </location>
</feature>
<keyword evidence="4" id="KW-1185">Reference proteome</keyword>
<dbReference type="PIRSF" id="PIRSF019262">
    <property type="entry name" value="UCP019262"/>
    <property type="match status" value="1"/>
</dbReference>
<name>A0A315XP05_9EURY</name>
<organism evidence="3 4">
    <name type="scientific">Methanobrevibacter thaueri</name>
    <dbReference type="NCBI Taxonomy" id="190975"/>
    <lineage>
        <taxon>Archaea</taxon>
        <taxon>Methanobacteriati</taxon>
        <taxon>Methanobacteriota</taxon>
        <taxon>Methanomada group</taxon>
        <taxon>Methanobacteria</taxon>
        <taxon>Methanobacteriales</taxon>
        <taxon>Methanobacteriaceae</taxon>
        <taxon>Methanobrevibacter</taxon>
    </lineage>
</organism>
<proteinExistence type="predicted"/>
<protein>
    <submittedName>
        <fullName evidence="3">Uncharacterized protein</fullName>
    </submittedName>
</protein>
<dbReference type="Pfam" id="PF09894">
    <property type="entry name" value="MJ0548_N"/>
    <property type="match status" value="1"/>
</dbReference>
<dbReference type="Pfam" id="PF25274">
    <property type="entry name" value="MJ0548_C"/>
    <property type="match status" value="1"/>
</dbReference>
<evidence type="ECO:0000313" key="4">
    <source>
        <dbReference type="Proteomes" id="UP000251717"/>
    </source>
</evidence>
<accession>A0A315XP05</accession>
<comment type="caution">
    <text evidence="3">The sequence shown here is derived from an EMBL/GenBank/DDBJ whole genome shotgun (WGS) entry which is preliminary data.</text>
</comment>
<dbReference type="AlphaFoldDB" id="A0A315XP05"/>
<feature type="domain" description="Connectase MJ0548-like C-terminal" evidence="2">
    <location>
        <begin position="202"/>
        <end position="304"/>
    </location>
</feature>
<dbReference type="InterPro" id="IPR057377">
    <property type="entry name" value="MJ0548_C"/>
</dbReference>
<dbReference type="InterPro" id="IPR016754">
    <property type="entry name" value="MJ0548-like"/>
</dbReference>
<evidence type="ECO:0000259" key="2">
    <source>
        <dbReference type="Pfam" id="PF25274"/>
    </source>
</evidence>
<dbReference type="InterPro" id="IPR057262">
    <property type="entry name" value="MJ0548_N"/>
</dbReference>
<reference evidence="3 4" key="1">
    <citation type="submission" date="2017-03" db="EMBL/GenBank/DDBJ databases">
        <title>Genome sequence of Methanobrevibacter thaueri.</title>
        <authorList>
            <person name="Poehlein A."/>
            <person name="Seedorf H."/>
            <person name="Daniel R."/>
        </authorList>
    </citation>
    <scope>NUCLEOTIDE SEQUENCE [LARGE SCALE GENOMIC DNA]</scope>
    <source>
        <strain evidence="3 4">DSM 11995</strain>
    </source>
</reference>
<evidence type="ECO:0000313" key="3">
    <source>
        <dbReference type="EMBL" id="PWB88131.1"/>
    </source>
</evidence>
<dbReference type="Proteomes" id="UP000251717">
    <property type="component" value="Unassembled WGS sequence"/>
</dbReference>
<dbReference type="OrthoDB" id="106876at2157"/>
<gene>
    <name evidence="3" type="ORF">MBBTH_02750</name>
</gene>
<dbReference type="EMBL" id="MZGS01000014">
    <property type="protein sequence ID" value="PWB88131.1"/>
    <property type="molecule type" value="Genomic_DNA"/>
</dbReference>